<name>A0A5N6RPW4_9ROSI</name>
<evidence type="ECO:0000313" key="5">
    <source>
        <dbReference type="Proteomes" id="UP000327013"/>
    </source>
</evidence>
<proteinExistence type="inferred from homology"/>
<keyword evidence="3" id="KW-0012">Acyltransferase</keyword>
<reference evidence="4 5" key="1">
    <citation type="submission" date="2019-06" db="EMBL/GenBank/DDBJ databases">
        <title>A chromosomal-level reference genome of Carpinus fangiana (Coryloideae, Betulaceae).</title>
        <authorList>
            <person name="Yang X."/>
            <person name="Wang Z."/>
            <person name="Zhang L."/>
            <person name="Hao G."/>
            <person name="Liu J."/>
            <person name="Yang Y."/>
        </authorList>
    </citation>
    <scope>NUCLEOTIDE SEQUENCE [LARGE SCALE GENOMIC DNA]</scope>
    <source>
        <strain evidence="4">Cfa_2016G</strain>
        <tissue evidence="4">Leaf</tissue>
    </source>
</reference>
<dbReference type="OrthoDB" id="1932220at2759"/>
<evidence type="ECO:0000256" key="2">
    <source>
        <dbReference type="ARBA" id="ARBA00022679"/>
    </source>
</evidence>
<dbReference type="AlphaFoldDB" id="A0A5N6RPW4"/>
<sequence length="63" mass="7283">MEMMKVEIISKEIIKPSSPTLPHDLRNLKGSFLDQLAPTTYIPIILFYQPKSGHDFDQPKNRL</sequence>
<dbReference type="Gene3D" id="3.30.559.10">
    <property type="entry name" value="Chloramphenicol acetyltransferase-like domain"/>
    <property type="match status" value="1"/>
</dbReference>
<dbReference type="InterPro" id="IPR023213">
    <property type="entry name" value="CAT-like_dom_sf"/>
</dbReference>
<dbReference type="Pfam" id="PF02458">
    <property type="entry name" value="Transferase"/>
    <property type="match status" value="1"/>
</dbReference>
<evidence type="ECO:0000256" key="3">
    <source>
        <dbReference type="ARBA" id="ARBA00023315"/>
    </source>
</evidence>
<evidence type="ECO:0000313" key="4">
    <source>
        <dbReference type="EMBL" id="KAE8123967.1"/>
    </source>
</evidence>
<dbReference type="PANTHER" id="PTHR31623">
    <property type="entry name" value="F21J9.9"/>
    <property type="match status" value="1"/>
</dbReference>
<dbReference type="Proteomes" id="UP000327013">
    <property type="component" value="Chromosome 8"/>
</dbReference>
<organism evidence="4 5">
    <name type="scientific">Carpinus fangiana</name>
    <dbReference type="NCBI Taxonomy" id="176857"/>
    <lineage>
        <taxon>Eukaryota</taxon>
        <taxon>Viridiplantae</taxon>
        <taxon>Streptophyta</taxon>
        <taxon>Embryophyta</taxon>
        <taxon>Tracheophyta</taxon>
        <taxon>Spermatophyta</taxon>
        <taxon>Magnoliopsida</taxon>
        <taxon>eudicotyledons</taxon>
        <taxon>Gunneridae</taxon>
        <taxon>Pentapetalae</taxon>
        <taxon>rosids</taxon>
        <taxon>fabids</taxon>
        <taxon>Fagales</taxon>
        <taxon>Betulaceae</taxon>
        <taxon>Carpinus</taxon>
    </lineage>
</organism>
<dbReference type="EMBL" id="CM017328">
    <property type="protein sequence ID" value="KAE8123967.1"/>
    <property type="molecule type" value="Genomic_DNA"/>
</dbReference>
<keyword evidence="2" id="KW-0808">Transferase</keyword>
<gene>
    <name evidence="4" type="ORF">FH972_018880</name>
</gene>
<keyword evidence="5" id="KW-1185">Reference proteome</keyword>
<dbReference type="GO" id="GO:0016746">
    <property type="term" value="F:acyltransferase activity"/>
    <property type="evidence" value="ECO:0007669"/>
    <property type="project" value="UniProtKB-KW"/>
</dbReference>
<dbReference type="PANTHER" id="PTHR31623:SF17">
    <property type="entry name" value="F21J9.9"/>
    <property type="match status" value="1"/>
</dbReference>
<comment type="similarity">
    <text evidence="1">Belongs to the plant acyltransferase family.</text>
</comment>
<accession>A0A5N6RPW4</accession>
<protein>
    <submittedName>
        <fullName evidence="4">Uncharacterized protein</fullName>
    </submittedName>
</protein>
<evidence type="ECO:0000256" key="1">
    <source>
        <dbReference type="ARBA" id="ARBA00009861"/>
    </source>
</evidence>